<evidence type="ECO:0000259" key="2">
    <source>
        <dbReference type="Pfam" id="PF00296"/>
    </source>
</evidence>
<gene>
    <name evidence="3" type="ORF">MGWOODY_XGa1021</name>
</gene>
<dbReference type="GO" id="GO:0016705">
    <property type="term" value="F:oxidoreductase activity, acting on paired donors, with incorporation or reduction of molecular oxygen"/>
    <property type="evidence" value="ECO:0007669"/>
    <property type="project" value="InterPro"/>
</dbReference>
<dbReference type="PANTHER" id="PTHR43244:SF1">
    <property type="entry name" value="5,10-METHYLENETETRAHYDROMETHANOPTERIN REDUCTASE"/>
    <property type="match status" value="1"/>
</dbReference>
<dbReference type="Pfam" id="PF00296">
    <property type="entry name" value="Bac_luciferase"/>
    <property type="match status" value="1"/>
</dbReference>
<organism evidence="3">
    <name type="scientific">hydrothermal vent metagenome</name>
    <dbReference type="NCBI Taxonomy" id="652676"/>
    <lineage>
        <taxon>unclassified sequences</taxon>
        <taxon>metagenomes</taxon>
        <taxon>ecological metagenomes</taxon>
    </lineage>
</organism>
<reference evidence="3" key="1">
    <citation type="submission" date="2015-10" db="EMBL/GenBank/DDBJ databases">
        <authorList>
            <person name="Gilbert D.G."/>
        </authorList>
    </citation>
    <scope>NUCLEOTIDE SEQUENCE</scope>
</reference>
<name>A0A160TT57_9ZZZZ</name>
<evidence type="ECO:0000256" key="1">
    <source>
        <dbReference type="ARBA" id="ARBA00023002"/>
    </source>
</evidence>
<feature type="domain" description="Luciferase-like" evidence="2">
    <location>
        <begin position="15"/>
        <end position="331"/>
    </location>
</feature>
<protein>
    <submittedName>
        <fullName evidence="3">N5,N10-methylenetetrahydromethanopterin reductase-related protein, SCO6416-type</fullName>
    </submittedName>
</protein>
<evidence type="ECO:0000313" key="3">
    <source>
        <dbReference type="EMBL" id="CUS50139.1"/>
    </source>
</evidence>
<dbReference type="InterPro" id="IPR036661">
    <property type="entry name" value="Luciferase-like_sf"/>
</dbReference>
<dbReference type="Gene3D" id="3.20.20.30">
    <property type="entry name" value="Luciferase-like domain"/>
    <property type="match status" value="1"/>
</dbReference>
<proteinExistence type="predicted"/>
<sequence>MEFGIAMATSADSWKLVQRAEELGFSHAWFYDTQMLSADCFVAMGAAAVKTKHIRLGTGVLVPTNRIAPVTANAFASLNSLAPGRIDFGVGTGFTARRAMGLSAMRLADMEDYIQTIYALLRKETIEVTLEGSLRKIRFLNPDHGLINTDDPIALHVSAYGPRSRSLTAKLQAGWLNFIGDVSSATSALESMQMAWRDAGHQVDDLSATAFALGCVLEADEPYDSPRAMAQAGPRAAVTLHRAADEALAGWQNSSAMLPSFADTVSGYVELARRFEPADARYLTNHEGHLMFVKPEERPFVTAELIRDTSFTATEEVLIERIAALRDAGYTQFTVQLTPGQESAVEDWARIRCALTQ</sequence>
<accession>A0A160TT57</accession>
<dbReference type="EMBL" id="CZRL01000010">
    <property type="protein sequence ID" value="CUS50139.1"/>
    <property type="molecule type" value="Genomic_DNA"/>
</dbReference>
<dbReference type="InterPro" id="IPR050564">
    <property type="entry name" value="F420-G6PD/mer"/>
</dbReference>
<keyword evidence="1" id="KW-0560">Oxidoreductase</keyword>
<dbReference type="SUPFAM" id="SSF51679">
    <property type="entry name" value="Bacterial luciferase-like"/>
    <property type="match status" value="1"/>
</dbReference>
<dbReference type="AlphaFoldDB" id="A0A160TT57"/>
<dbReference type="PANTHER" id="PTHR43244">
    <property type="match status" value="1"/>
</dbReference>
<dbReference type="InterPro" id="IPR011251">
    <property type="entry name" value="Luciferase-like_dom"/>
</dbReference>